<proteinExistence type="predicted"/>
<evidence type="ECO:0000313" key="1">
    <source>
        <dbReference type="EMBL" id="MBB6520110.1"/>
    </source>
</evidence>
<reference evidence="1 2" key="1">
    <citation type="submission" date="2020-08" db="EMBL/GenBank/DDBJ databases">
        <title>Genomic Encyclopedia of Type Strains, Phase IV (KMG-IV): sequencing the most valuable type-strain genomes for metagenomic binning, comparative biology and taxonomic classification.</title>
        <authorList>
            <person name="Goeker M."/>
        </authorList>
    </citation>
    <scope>NUCLEOTIDE SEQUENCE [LARGE SCALE GENOMIC DNA]</scope>
    <source>
        <strain evidence="1 2">DSM 22368</strain>
    </source>
</reference>
<evidence type="ECO:0000313" key="2">
    <source>
        <dbReference type="Proteomes" id="UP000528457"/>
    </source>
</evidence>
<accession>A0A7X0MUK0</accession>
<dbReference type="Proteomes" id="UP000528457">
    <property type="component" value="Unassembled WGS sequence"/>
</dbReference>
<gene>
    <name evidence="1" type="ORF">HNR48_000388</name>
</gene>
<comment type="caution">
    <text evidence="1">The sequence shown here is derived from an EMBL/GenBank/DDBJ whole genome shotgun (WGS) entry which is preliminary data.</text>
</comment>
<evidence type="ECO:0008006" key="3">
    <source>
        <dbReference type="Google" id="ProtNLM"/>
    </source>
</evidence>
<dbReference type="InParanoid" id="A0A7X0MUK0"/>
<dbReference type="EMBL" id="JACHHT010000001">
    <property type="protein sequence ID" value="MBB6520110.1"/>
    <property type="molecule type" value="Genomic_DNA"/>
</dbReference>
<sequence length="112" mass="13176">MQDNRAPEEIVAERAQERYDGLMQKNMEGLKEAFKFTTPSFRQYTTPEQYNARVAGRGMWNAAKVNKVSCEEDVCDVVIDVTYTSPQMGLPITRPLDEKWIRIEDKWWVYHK</sequence>
<protein>
    <recommendedName>
        <fullName evidence="3">Nuclear transport factor 2 family protein</fullName>
    </recommendedName>
</protein>
<keyword evidence="2" id="KW-1185">Reference proteome</keyword>
<organism evidence="1 2">
    <name type="scientific">Pseudoteredinibacter isoporae</name>
    <dbReference type="NCBI Taxonomy" id="570281"/>
    <lineage>
        <taxon>Bacteria</taxon>
        <taxon>Pseudomonadati</taxon>
        <taxon>Pseudomonadota</taxon>
        <taxon>Gammaproteobacteria</taxon>
        <taxon>Cellvibrionales</taxon>
        <taxon>Cellvibrionaceae</taxon>
        <taxon>Pseudoteredinibacter</taxon>
    </lineage>
</organism>
<name>A0A7X0MUK0_9GAMM</name>
<dbReference type="AlphaFoldDB" id="A0A7X0MUK0"/>